<evidence type="ECO:0000256" key="1">
    <source>
        <dbReference type="SAM" id="MobiDB-lite"/>
    </source>
</evidence>
<name>A0A2H3K3V0_WOLCO</name>
<evidence type="ECO:0000313" key="2">
    <source>
        <dbReference type="EMBL" id="PCH43724.1"/>
    </source>
</evidence>
<gene>
    <name evidence="2" type="ORF">WOLCODRAFT_75486</name>
</gene>
<feature type="region of interest" description="Disordered" evidence="1">
    <location>
        <begin position="93"/>
        <end position="117"/>
    </location>
</feature>
<dbReference type="Proteomes" id="UP000218811">
    <property type="component" value="Unassembled WGS sequence"/>
</dbReference>
<dbReference type="OMA" id="NETDANC"/>
<sequence>MYSDDPPPYSSIYEQPHIITDGSTELRDEPPAFPDETLNPTARQFTELRDEPPASTVQTLDPVDRQLESAQESHGSDRNGSDRIALDSLYEPSQSTHDFPRFINDSPETASDWPQLTDGPSIYRIGSSNLQRPLVNIAYVRAHLGLLDAFKKLRVVIEHNEGLRFPPLTANLTQSQRWCWFVHLAVDRFHKWADIMHNADSLHIWDIDFVPPLDVLMVWHAYMLNPIWYAEDCERVPTMRKFQVLGDKFLPTMGLGDIFQRKPWPRLASFWLARMHTPFDPIAAAATTTHCSIECSTCLASIEVAYLTTTGTGYAQHSFSEPCPTCNHTITKESLGLNKFVKDIIAGLGVASAEIPTPVVYLAYVFTHTSNTPANTSSGTLHTQVNSSDTSGAAKSKMNLLRSAIFRRQGANTNDDWRRAIQQRLGHSIQNVARICIGLKAEAMPRLNRTLSAYTDGRPFSVDLVGAVIRQGSFIDKMYEFGWTDPTFFQDEDETIVLEHVIARYHAFLDLISTSGTLLYVPTLDIDLVWHTHQLMAKQYSTDCRSYVGRYIDHDDKIEENYLNESLEATGRAWEVGTSSSPMA</sequence>
<dbReference type="Pfam" id="PF07173">
    <property type="entry name" value="GRDP-like"/>
    <property type="match status" value="1"/>
</dbReference>
<keyword evidence="3" id="KW-1185">Reference proteome</keyword>
<protein>
    <submittedName>
        <fullName evidence="2">Uncharacterized protein</fullName>
    </submittedName>
</protein>
<dbReference type="STRING" id="742152.A0A2H3K3V0"/>
<evidence type="ECO:0000313" key="3">
    <source>
        <dbReference type="Proteomes" id="UP000218811"/>
    </source>
</evidence>
<dbReference type="OrthoDB" id="2684236at2759"/>
<dbReference type="InterPro" id="IPR009836">
    <property type="entry name" value="GRDP-like"/>
</dbReference>
<dbReference type="AlphaFoldDB" id="A0A2H3K3V0"/>
<dbReference type="PANTHER" id="PTHR34365">
    <property type="entry name" value="ENOLASE (DUF1399)"/>
    <property type="match status" value="1"/>
</dbReference>
<feature type="region of interest" description="Disordered" evidence="1">
    <location>
        <begin position="1"/>
        <end position="40"/>
    </location>
</feature>
<dbReference type="PANTHER" id="PTHR34365:SF7">
    <property type="entry name" value="GLYCINE-RICH DOMAIN-CONTAINING PROTEIN 1"/>
    <property type="match status" value="1"/>
</dbReference>
<reference evidence="2 3" key="1">
    <citation type="journal article" date="2012" name="Science">
        <title>The Paleozoic origin of enzymatic lignin decomposition reconstructed from 31 fungal genomes.</title>
        <authorList>
            <person name="Floudas D."/>
            <person name="Binder M."/>
            <person name="Riley R."/>
            <person name="Barry K."/>
            <person name="Blanchette R.A."/>
            <person name="Henrissat B."/>
            <person name="Martinez A.T."/>
            <person name="Otillar R."/>
            <person name="Spatafora J.W."/>
            <person name="Yadav J.S."/>
            <person name="Aerts A."/>
            <person name="Benoit I."/>
            <person name="Boyd A."/>
            <person name="Carlson A."/>
            <person name="Copeland A."/>
            <person name="Coutinho P.M."/>
            <person name="de Vries R.P."/>
            <person name="Ferreira P."/>
            <person name="Findley K."/>
            <person name="Foster B."/>
            <person name="Gaskell J."/>
            <person name="Glotzer D."/>
            <person name="Gorecki P."/>
            <person name="Heitman J."/>
            <person name="Hesse C."/>
            <person name="Hori C."/>
            <person name="Igarashi K."/>
            <person name="Jurgens J.A."/>
            <person name="Kallen N."/>
            <person name="Kersten P."/>
            <person name="Kohler A."/>
            <person name="Kuees U."/>
            <person name="Kumar T.K.A."/>
            <person name="Kuo A."/>
            <person name="LaButti K."/>
            <person name="Larrondo L.F."/>
            <person name="Lindquist E."/>
            <person name="Ling A."/>
            <person name="Lombard V."/>
            <person name="Lucas S."/>
            <person name="Lundell T."/>
            <person name="Martin R."/>
            <person name="McLaughlin D.J."/>
            <person name="Morgenstern I."/>
            <person name="Morin E."/>
            <person name="Murat C."/>
            <person name="Nagy L.G."/>
            <person name="Nolan M."/>
            <person name="Ohm R.A."/>
            <person name="Patyshakuliyeva A."/>
            <person name="Rokas A."/>
            <person name="Ruiz-Duenas F.J."/>
            <person name="Sabat G."/>
            <person name="Salamov A."/>
            <person name="Samejima M."/>
            <person name="Schmutz J."/>
            <person name="Slot J.C."/>
            <person name="St John F."/>
            <person name="Stenlid J."/>
            <person name="Sun H."/>
            <person name="Sun S."/>
            <person name="Syed K."/>
            <person name="Tsang A."/>
            <person name="Wiebenga A."/>
            <person name="Young D."/>
            <person name="Pisabarro A."/>
            <person name="Eastwood D.C."/>
            <person name="Martin F."/>
            <person name="Cullen D."/>
            <person name="Grigoriev I.V."/>
            <person name="Hibbett D.S."/>
        </authorList>
    </citation>
    <scope>NUCLEOTIDE SEQUENCE [LARGE SCALE GENOMIC DNA]</scope>
    <source>
        <strain evidence="2 3">MD-104</strain>
    </source>
</reference>
<organism evidence="2 3">
    <name type="scientific">Wolfiporia cocos (strain MD-104)</name>
    <name type="common">Brown rot fungus</name>
    <dbReference type="NCBI Taxonomy" id="742152"/>
    <lineage>
        <taxon>Eukaryota</taxon>
        <taxon>Fungi</taxon>
        <taxon>Dikarya</taxon>
        <taxon>Basidiomycota</taxon>
        <taxon>Agaricomycotina</taxon>
        <taxon>Agaricomycetes</taxon>
        <taxon>Polyporales</taxon>
        <taxon>Phaeolaceae</taxon>
        <taxon>Wolfiporia</taxon>
    </lineage>
</organism>
<proteinExistence type="predicted"/>
<accession>A0A2H3K3V0</accession>
<dbReference type="EMBL" id="KB468146">
    <property type="protein sequence ID" value="PCH43724.1"/>
    <property type="molecule type" value="Genomic_DNA"/>
</dbReference>